<dbReference type="SUPFAM" id="SSF51735">
    <property type="entry name" value="NAD(P)-binding Rossmann-fold domains"/>
    <property type="match status" value="1"/>
</dbReference>
<proteinExistence type="inferred from homology"/>
<dbReference type="InterPro" id="IPR036291">
    <property type="entry name" value="NAD(P)-bd_dom_sf"/>
</dbReference>
<dbReference type="PRINTS" id="PR00080">
    <property type="entry name" value="SDRFAMILY"/>
</dbReference>
<dbReference type="PRINTS" id="PR00081">
    <property type="entry name" value="GDHRDH"/>
</dbReference>
<dbReference type="RefSeq" id="WP_367879136.1">
    <property type="nucleotide sequence ID" value="NZ_JBFNXX010000015.1"/>
</dbReference>
<dbReference type="EMBL" id="JBFNXX010000015">
    <property type="protein sequence ID" value="MEW9921437.1"/>
    <property type="molecule type" value="Genomic_DNA"/>
</dbReference>
<organism evidence="4 5">
    <name type="scientific">Sulfitobacter sediminis</name>
    <dbReference type="NCBI Taxonomy" id="3234186"/>
    <lineage>
        <taxon>Bacteria</taxon>
        <taxon>Pseudomonadati</taxon>
        <taxon>Pseudomonadota</taxon>
        <taxon>Alphaproteobacteria</taxon>
        <taxon>Rhodobacterales</taxon>
        <taxon>Roseobacteraceae</taxon>
        <taxon>Sulfitobacter</taxon>
    </lineage>
</organism>
<evidence type="ECO:0000256" key="1">
    <source>
        <dbReference type="ARBA" id="ARBA00006484"/>
    </source>
</evidence>
<keyword evidence="5" id="KW-1185">Reference proteome</keyword>
<feature type="domain" description="Ketoreductase" evidence="3">
    <location>
        <begin position="3"/>
        <end position="168"/>
    </location>
</feature>
<gene>
    <name evidence="4" type="ORF">AB2B41_17650</name>
</gene>
<reference evidence="4 5" key="1">
    <citation type="submission" date="2024-07" db="EMBL/GenBank/DDBJ databases">
        <title>Marimonas sp.nov., isolated from tidal-flat sediment.</title>
        <authorList>
            <person name="Jayan J.N."/>
            <person name="Lee S.S."/>
        </authorList>
    </citation>
    <scope>NUCLEOTIDE SEQUENCE [LARGE SCALE GENOMIC DNA]</scope>
    <source>
        <strain evidence="4 5">MJW-29</strain>
    </source>
</reference>
<dbReference type="InterPro" id="IPR020904">
    <property type="entry name" value="Sc_DH/Rdtase_CS"/>
</dbReference>
<evidence type="ECO:0000256" key="2">
    <source>
        <dbReference type="ARBA" id="ARBA00023002"/>
    </source>
</evidence>
<comment type="caution">
    <text evidence="4">The sequence shown here is derived from an EMBL/GenBank/DDBJ whole genome shotgun (WGS) entry which is preliminary data.</text>
</comment>
<dbReference type="PROSITE" id="PS00061">
    <property type="entry name" value="ADH_SHORT"/>
    <property type="match status" value="1"/>
</dbReference>
<dbReference type="CDD" id="cd05233">
    <property type="entry name" value="SDR_c"/>
    <property type="match status" value="1"/>
</dbReference>
<dbReference type="InterPro" id="IPR002347">
    <property type="entry name" value="SDR_fam"/>
</dbReference>
<accession>A0ABV3RSA2</accession>
<protein>
    <submittedName>
        <fullName evidence="4">SDR family NAD(P)-dependent oxidoreductase</fullName>
        <ecNumber evidence="4">1.1.1.-</ecNumber>
    </submittedName>
</protein>
<sequence length="228" mass="23785">MRHVALVTGGTRGIGRAIVEELATDHDVALTWRSTPPDALIAKLPEALAIEIDLTAPDAADQIVVQVIRRFGRIDVIVNNAGALLTDDQDAGQNFAVNVAAPRALLDAALPHLQRGASVINISSVNAVLPAMGAVSYSASKAALDTWTRGMAKTLGPRGIRVNGIAPGAIERVESPRPPELVKAFVEMTALGRSGVPVDIAKVVRFLASDAAGFISGETITVSGGYRL</sequence>
<dbReference type="EC" id="1.1.1.-" evidence="4"/>
<dbReference type="Pfam" id="PF13561">
    <property type="entry name" value="adh_short_C2"/>
    <property type="match status" value="1"/>
</dbReference>
<dbReference type="Proteomes" id="UP001556098">
    <property type="component" value="Unassembled WGS sequence"/>
</dbReference>
<dbReference type="SMART" id="SM00822">
    <property type="entry name" value="PKS_KR"/>
    <property type="match status" value="1"/>
</dbReference>
<comment type="similarity">
    <text evidence="1">Belongs to the short-chain dehydrogenases/reductases (SDR) family.</text>
</comment>
<name>A0ABV3RSA2_9RHOB</name>
<keyword evidence="2 4" id="KW-0560">Oxidoreductase</keyword>
<dbReference type="Gene3D" id="3.40.50.720">
    <property type="entry name" value="NAD(P)-binding Rossmann-like Domain"/>
    <property type="match status" value="1"/>
</dbReference>
<dbReference type="PANTHER" id="PTHR43639:SF1">
    <property type="entry name" value="SHORT-CHAIN DEHYDROGENASE_REDUCTASE FAMILY PROTEIN"/>
    <property type="match status" value="1"/>
</dbReference>
<dbReference type="PANTHER" id="PTHR43639">
    <property type="entry name" value="OXIDOREDUCTASE, SHORT-CHAIN DEHYDROGENASE/REDUCTASE FAMILY (AFU_ORTHOLOGUE AFUA_5G02870)"/>
    <property type="match status" value="1"/>
</dbReference>
<evidence type="ECO:0000259" key="3">
    <source>
        <dbReference type="SMART" id="SM00822"/>
    </source>
</evidence>
<evidence type="ECO:0000313" key="4">
    <source>
        <dbReference type="EMBL" id="MEW9921437.1"/>
    </source>
</evidence>
<dbReference type="GO" id="GO:0016491">
    <property type="term" value="F:oxidoreductase activity"/>
    <property type="evidence" value="ECO:0007669"/>
    <property type="project" value="UniProtKB-KW"/>
</dbReference>
<evidence type="ECO:0000313" key="5">
    <source>
        <dbReference type="Proteomes" id="UP001556098"/>
    </source>
</evidence>
<dbReference type="InterPro" id="IPR057326">
    <property type="entry name" value="KR_dom"/>
</dbReference>